<protein>
    <recommendedName>
        <fullName evidence="5">Lipoprotein</fullName>
    </recommendedName>
</protein>
<keyword evidence="2" id="KW-0732">Signal</keyword>
<evidence type="ECO:0008006" key="5">
    <source>
        <dbReference type="Google" id="ProtNLM"/>
    </source>
</evidence>
<organism evidence="3 4">
    <name type="scientific">Streptomyces chisholmiae</name>
    <dbReference type="NCBI Taxonomy" id="3075540"/>
    <lineage>
        <taxon>Bacteria</taxon>
        <taxon>Bacillati</taxon>
        <taxon>Actinomycetota</taxon>
        <taxon>Actinomycetes</taxon>
        <taxon>Kitasatosporales</taxon>
        <taxon>Streptomycetaceae</taxon>
        <taxon>Streptomyces</taxon>
    </lineage>
</organism>
<evidence type="ECO:0000313" key="3">
    <source>
        <dbReference type="EMBL" id="MDT0267930.1"/>
    </source>
</evidence>
<evidence type="ECO:0000256" key="1">
    <source>
        <dbReference type="SAM" id="MobiDB-lite"/>
    </source>
</evidence>
<evidence type="ECO:0000256" key="2">
    <source>
        <dbReference type="SAM" id="SignalP"/>
    </source>
</evidence>
<keyword evidence="4" id="KW-1185">Reference proteome</keyword>
<name>A0ABU2JSG1_9ACTN</name>
<feature type="chain" id="PRO_5045371348" description="Lipoprotein" evidence="2">
    <location>
        <begin position="25"/>
        <end position="222"/>
    </location>
</feature>
<evidence type="ECO:0000313" key="4">
    <source>
        <dbReference type="Proteomes" id="UP001183410"/>
    </source>
</evidence>
<dbReference type="Proteomes" id="UP001183410">
    <property type="component" value="Unassembled WGS sequence"/>
</dbReference>
<feature type="region of interest" description="Disordered" evidence="1">
    <location>
        <begin position="22"/>
        <end position="86"/>
    </location>
</feature>
<feature type="compositionally biased region" description="Acidic residues" evidence="1">
    <location>
        <begin position="44"/>
        <end position="61"/>
    </location>
</feature>
<proteinExistence type="predicted"/>
<reference evidence="4" key="1">
    <citation type="submission" date="2023-07" db="EMBL/GenBank/DDBJ databases">
        <title>30 novel species of actinomycetes from the DSMZ collection.</title>
        <authorList>
            <person name="Nouioui I."/>
        </authorList>
    </citation>
    <scope>NUCLEOTIDE SEQUENCE [LARGE SCALE GENOMIC DNA]</scope>
    <source>
        <strain evidence="4">DSM 44915</strain>
    </source>
</reference>
<dbReference type="EMBL" id="JAVREO010000009">
    <property type="protein sequence ID" value="MDT0267930.1"/>
    <property type="molecule type" value="Genomic_DNA"/>
</dbReference>
<accession>A0ABU2JSG1</accession>
<dbReference type="RefSeq" id="WP_311668009.1">
    <property type="nucleotide sequence ID" value="NZ_JAVREO010000009.1"/>
</dbReference>
<feature type="signal peptide" evidence="2">
    <location>
        <begin position="1"/>
        <end position="24"/>
    </location>
</feature>
<sequence>MARRNRIVYGAAVLASALVLTACGGDGDSGEDDEIAGVQTPTEEAPEPEPSEDPEETEEEPADGRPEIDLGPDFENVYEGEPTGDPVVDAALRDLQGFEDAYAEAIVHHESDRPAVRYYATGDALNQVIQVLDGIFAEGISNTGTARYFNMAVTPIDDVSATFSYCRDFGQVNTTDFETGEVLEEGDPTAPASQYSGRLELNDEGVWQTVGYDRVADSSECQ</sequence>
<comment type="caution">
    <text evidence="3">The sequence shown here is derived from an EMBL/GenBank/DDBJ whole genome shotgun (WGS) entry which is preliminary data.</text>
</comment>
<gene>
    <name evidence="3" type="ORF">RM844_16745</name>
</gene>
<dbReference type="PROSITE" id="PS51257">
    <property type="entry name" value="PROKAR_LIPOPROTEIN"/>
    <property type="match status" value="1"/>
</dbReference>